<name>A0A7W6D764_9HYPH</name>
<feature type="region of interest" description="Disordered" evidence="1">
    <location>
        <begin position="1"/>
        <end position="20"/>
    </location>
</feature>
<organism evidence="2 3">
    <name type="scientific">Mycoplana azooxidifex</name>
    <dbReference type="NCBI Taxonomy" id="1636188"/>
    <lineage>
        <taxon>Bacteria</taxon>
        <taxon>Pseudomonadati</taxon>
        <taxon>Pseudomonadota</taxon>
        <taxon>Alphaproteobacteria</taxon>
        <taxon>Hyphomicrobiales</taxon>
        <taxon>Rhizobiaceae</taxon>
        <taxon>Mycoplana</taxon>
    </lineage>
</organism>
<protein>
    <submittedName>
        <fullName evidence="2">Uncharacterized protein</fullName>
    </submittedName>
</protein>
<comment type="caution">
    <text evidence="2">The sequence shown here is derived from an EMBL/GenBank/DDBJ whole genome shotgun (WGS) entry which is preliminary data.</text>
</comment>
<dbReference type="EMBL" id="JACIEE010000005">
    <property type="protein sequence ID" value="MBB3977302.1"/>
    <property type="molecule type" value="Genomic_DNA"/>
</dbReference>
<reference evidence="2 3" key="1">
    <citation type="submission" date="2020-08" db="EMBL/GenBank/DDBJ databases">
        <title>Genomic Encyclopedia of Type Strains, Phase IV (KMG-IV): sequencing the most valuable type-strain genomes for metagenomic binning, comparative biology and taxonomic classification.</title>
        <authorList>
            <person name="Goeker M."/>
        </authorList>
    </citation>
    <scope>NUCLEOTIDE SEQUENCE [LARGE SCALE GENOMIC DNA]</scope>
    <source>
        <strain evidence="2 3">DSM 100211</strain>
    </source>
</reference>
<evidence type="ECO:0000256" key="1">
    <source>
        <dbReference type="SAM" id="MobiDB-lite"/>
    </source>
</evidence>
<sequence length="32" mass="3485">MTWAVGNRKSQLRGGFGAISERGQGLDHNIID</sequence>
<evidence type="ECO:0000313" key="2">
    <source>
        <dbReference type="EMBL" id="MBB3977302.1"/>
    </source>
</evidence>
<dbReference type="Proteomes" id="UP000574761">
    <property type="component" value="Unassembled WGS sequence"/>
</dbReference>
<evidence type="ECO:0000313" key="3">
    <source>
        <dbReference type="Proteomes" id="UP000574761"/>
    </source>
</evidence>
<keyword evidence="3" id="KW-1185">Reference proteome</keyword>
<gene>
    <name evidence="2" type="ORF">GGQ64_002508</name>
</gene>
<dbReference type="AlphaFoldDB" id="A0A7W6D764"/>
<proteinExistence type="predicted"/>
<accession>A0A7W6D764</accession>